<evidence type="ECO:0000256" key="3">
    <source>
        <dbReference type="ARBA" id="ARBA00023015"/>
    </source>
</evidence>
<evidence type="ECO:0000256" key="6">
    <source>
        <dbReference type="ARBA" id="ARBA00023242"/>
    </source>
</evidence>
<dbReference type="Proteomes" id="UP000244073">
    <property type="component" value="Unassembled WGS sequence"/>
</dbReference>
<proteinExistence type="predicted"/>
<dbReference type="GO" id="GO:0003677">
    <property type="term" value="F:DNA binding"/>
    <property type="evidence" value="ECO:0007669"/>
    <property type="project" value="UniProtKB-KW"/>
</dbReference>
<evidence type="ECO:0000256" key="7">
    <source>
        <dbReference type="PROSITE-ProRule" id="PRU00042"/>
    </source>
</evidence>
<keyword evidence="1" id="KW-0479">Metal-binding</keyword>
<protein>
    <recommendedName>
        <fullName evidence="12">C2H2-type domain-containing protein</fullName>
    </recommendedName>
</protein>
<dbReference type="AlphaFoldDB" id="A0A2T5M6B3"/>
<dbReference type="RefSeq" id="XP_040755469.1">
    <property type="nucleotide sequence ID" value="XM_040900483.1"/>
</dbReference>
<feature type="domain" description="Zn(2)-C6 fungal-type" evidence="8">
    <location>
        <begin position="478"/>
        <end position="507"/>
    </location>
</feature>
<dbReference type="GO" id="GO:0000981">
    <property type="term" value="F:DNA-binding transcription factor activity, RNA polymerase II-specific"/>
    <property type="evidence" value="ECO:0007669"/>
    <property type="project" value="InterPro"/>
</dbReference>
<dbReference type="Gene3D" id="3.30.160.60">
    <property type="entry name" value="Classic Zinc Finger"/>
    <property type="match status" value="1"/>
</dbReference>
<keyword evidence="6" id="KW-0539">Nucleus</keyword>
<dbReference type="PROSITE" id="PS50048">
    <property type="entry name" value="ZN2_CY6_FUNGAL_2"/>
    <property type="match status" value="1"/>
</dbReference>
<dbReference type="InterPro" id="IPR036236">
    <property type="entry name" value="Znf_C2H2_sf"/>
</dbReference>
<dbReference type="SMART" id="SM00066">
    <property type="entry name" value="GAL4"/>
    <property type="match status" value="1"/>
</dbReference>
<keyword evidence="3" id="KW-0805">Transcription regulation</keyword>
<dbReference type="SUPFAM" id="SSF57701">
    <property type="entry name" value="Zn2/Cys6 DNA-binding domain"/>
    <property type="match status" value="1"/>
</dbReference>
<gene>
    <name evidence="10" type="ORF">P175DRAFT_0553364</name>
</gene>
<dbReference type="InterPro" id="IPR001138">
    <property type="entry name" value="Zn2Cys6_DnaBD"/>
</dbReference>
<keyword evidence="7" id="KW-0863">Zinc-finger</keyword>
<evidence type="ECO:0000259" key="9">
    <source>
        <dbReference type="PROSITE" id="PS50157"/>
    </source>
</evidence>
<dbReference type="PANTHER" id="PTHR47660">
    <property type="entry name" value="TRANSCRIPTION FACTOR WITH C2H2 AND ZN(2)-CYS(6) DNA BINDING DOMAIN (EUROFUNG)-RELATED-RELATED"/>
    <property type="match status" value="1"/>
</dbReference>
<evidence type="ECO:0000256" key="1">
    <source>
        <dbReference type="ARBA" id="ARBA00022723"/>
    </source>
</evidence>
<evidence type="ECO:0000259" key="8">
    <source>
        <dbReference type="PROSITE" id="PS50048"/>
    </source>
</evidence>
<evidence type="ECO:0000256" key="2">
    <source>
        <dbReference type="ARBA" id="ARBA00022833"/>
    </source>
</evidence>
<evidence type="ECO:0000313" key="10">
    <source>
        <dbReference type="EMBL" id="PTU24077.1"/>
    </source>
</evidence>
<sequence>MAQLRLPAEMILDIIECLIPYEPPVVFSQDHIVTRTLLSLTLVCRLVSRSARQLLVKHCLYLNSARQLNHLLQGGLLSSTGNGPAQIPSPLGLFLSPFPEDNLDIPPTVSQVDCLSSLVCEHLTRLVIDMPLRWLYPEDDHHQVRPVLRAAFARMTKLEQFCSVRDELYLSTVQGRQEPAIWSFWPRLECLALYNVDVASPQFLDGLRRCSNLTHLVLVRPDGLAEEIPPDQIGLDFLPSLQRLLVVNTTEGFLQNTYFNQRKWEQSFVGRFHALRSTGDLEGGDSDSESGSIASYLALRIPFGRDDDDIEICQEWLSAQATSGEMWGNSAGSINAADHDGVAPNQHDDIQPTPWDILRLLSGSYRSGYGSIERLYSVPSLVGSGTMTPTTPYLYGDFTQNMDALWKCDICAATFQRLDYLKRHSATHTMDRPFMCDFCGSLYKRGDILRRHWKSCSARIHSGQAMPEPRLGGKEKHACDGCARLKRSCTGGQPCSECLSRGRDCSYQRLGDDNMASPSAYDGAVSQGCDGGQLQSGYAAILHHQPDSTHPTWDLGPQTFYPSGIVCYQAYGRRNL</sequence>
<dbReference type="OrthoDB" id="6365676at2759"/>
<dbReference type="Gene3D" id="4.10.240.10">
    <property type="entry name" value="Zn(2)-C6 fungal-type DNA-binding domain"/>
    <property type="match status" value="1"/>
</dbReference>
<dbReference type="GeneID" id="63817367"/>
<accession>A0A2T5M6B3</accession>
<evidence type="ECO:0000256" key="5">
    <source>
        <dbReference type="ARBA" id="ARBA00023163"/>
    </source>
</evidence>
<keyword evidence="2" id="KW-0862">Zinc</keyword>
<comment type="caution">
    <text evidence="10">The sequence shown here is derived from an EMBL/GenBank/DDBJ whole genome shotgun (WGS) entry which is preliminary data.</text>
</comment>
<dbReference type="EMBL" id="MSFN02000001">
    <property type="protein sequence ID" value="PTU24077.1"/>
    <property type="molecule type" value="Genomic_DNA"/>
</dbReference>
<dbReference type="Pfam" id="PF00172">
    <property type="entry name" value="Zn_clus"/>
    <property type="match status" value="1"/>
</dbReference>
<name>A0A2T5M6B3_9EURO</name>
<reference evidence="10 11" key="1">
    <citation type="journal article" date="2018" name="Proc. Natl. Acad. Sci. U.S.A.">
        <title>Linking secondary metabolites to gene clusters through genome sequencing of six diverse Aspergillus species.</title>
        <authorList>
            <person name="Kaerboelling I."/>
            <person name="Vesth T.C."/>
            <person name="Frisvad J.C."/>
            <person name="Nybo J.L."/>
            <person name="Theobald S."/>
            <person name="Kuo A."/>
            <person name="Bowyer P."/>
            <person name="Matsuda Y."/>
            <person name="Mondo S."/>
            <person name="Lyhne E.K."/>
            <person name="Kogle M.E."/>
            <person name="Clum A."/>
            <person name="Lipzen A."/>
            <person name="Salamov A."/>
            <person name="Ngan C.Y."/>
            <person name="Daum C."/>
            <person name="Chiniquy J."/>
            <person name="Barry K."/>
            <person name="LaButti K."/>
            <person name="Haridas S."/>
            <person name="Simmons B.A."/>
            <person name="Magnuson J.K."/>
            <person name="Mortensen U.H."/>
            <person name="Larsen T.O."/>
            <person name="Grigoriev I.V."/>
            <person name="Baker S.E."/>
            <person name="Andersen M.R."/>
        </authorList>
    </citation>
    <scope>NUCLEOTIDE SEQUENCE [LARGE SCALE GENOMIC DNA]</scope>
    <source>
        <strain evidence="10 11">IBT 24754</strain>
    </source>
</reference>
<feature type="domain" description="C2H2-type" evidence="9">
    <location>
        <begin position="406"/>
        <end position="433"/>
    </location>
</feature>
<feature type="domain" description="C2H2-type" evidence="9">
    <location>
        <begin position="434"/>
        <end position="466"/>
    </location>
</feature>
<dbReference type="InterPro" id="IPR036864">
    <property type="entry name" value="Zn2-C6_fun-type_DNA-bd_sf"/>
</dbReference>
<organism evidence="10 11">
    <name type="scientific">Aspergillus ochraceoroseus IBT 24754</name>
    <dbReference type="NCBI Taxonomy" id="1392256"/>
    <lineage>
        <taxon>Eukaryota</taxon>
        <taxon>Fungi</taxon>
        <taxon>Dikarya</taxon>
        <taxon>Ascomycota</taxon>
        <taxon>Pezizomycotina</taxon>
        <taxon>Eurotiomycetes</taxon>
        <taxon>Eurotiomycetidae</taxon>
        <taxon>Eurotiales</taxon>
        <taxon>Aspergillaceae</taxon>
        <taxon>Aspergillus</taxon>
        <taxon>Aspergillus subgen. Nidulantes</taxon>
    </lineage>
</organism>
<keyword evidence="5" id="KW-0804">Transcription</keyword>
<evidence type="ECO:0008006" key="12">
    <source>
        <dbReference type="Google" id="ProtNLM"/>
    </source>
</evidence>
<evidence type="ECO:0000256" key="4">
    <source>
        <dbReference type="ARBA" id="ARBA00023125"/>
    </source>
</evidence>
<dbReference type="InterPro" id="IPR013087">
    <property type="entry name" value="Znf_C2H2_type"/>
</dbReference>
<dbReference type="PROSITE" id="PS00028">
    <property type="entry name" value="ZINC_FINGER_C2H2_1"/>
    <property type="match status" value="1"/>
</dbReference>
<evidence type="ECO:0000313" key="11">
    <source>
        <dbReference type="Proteomes" id="UP000244073"/>
    </source>
</evidence>
<dbReference type="GO" id="GO:0008270">
    <property type="term" value="F:zinc ion binding"/>
    <property type="evidence" value="ECO:0007669"/>
    <property type="project" value="UniProtKB-KW"/>
</dbReference>
<dbReference type="CDD" id="cd00067">
    <property type="entry name" value="GAL4"/>
    <property type="match status" value="1"/>
</dbReference>
<dbReference type="VEuPathDB" id="FungiDB:P175DRAFT_0553364"/>
<dbReference type="PROSITE" id="PS50157">
    <property type="entry name" value="ZINC_FINGER_C2H2_2"/>
    <property type="match status" value="2"/>
</dbReference>
<dbReference type="SMART" id="SM00355">
    <property type="entry name" value="ZnF_C2H2"/>
    <property type="match status" value="2"/>
</dbReference>
<keyword evidence="4" id="KW-0238">DNA-binding</keyword>
<dbReference type="SUPFAM" id="SSF57667">
    <property type="entry name" value="beta-beta-alpha zinc fingers"/>
    <property type="match status" value="1"/>
</dbReference>